<dbReference type="Pfam" id="PF00673">
    <property type="entry name" value="Ribosomal_L5_C"/>
    <property type="match status" value="1"/>
</dbReference>
<keyword evidence="5" id="KW-0699">rRNA-binding</keyword>
<proteinExistence type="inferred from homology"/>
<dbReference type="PANTHER" id="PTHR11994">
    <property type="entry name" value="60S RIBOSOMAL PROTEIN L11-RELATED"/>
    <property type="match status" value="1"/>
</dbReference>
<reference evidence="10 11" key="1">
    <citation type="journal article" date="2011" name="ISME J.">
        <title>Community ecology of hot spring cyanobacterial mats: predominant populations and their functional potential.</title>
        <authorList>
            <person name="Klatt C.G."/>
            <person name="Wood J.M."/>
            <person name="Rusch D.B."/>
            <person name="Bateson M.M."/>
            <person name="Hamamura N."/>
            <person name="Heidelberg J.F."/>
            <person name="Grossman A.R."/>
            <person name="Bhaya D."/>
            <person name="Cohan F.M."/>
            <person name="Kuhl M."/>
            <person name="Bryant D.A."/>
            <person name="Ward D.M."/>
        </authorList>
    </citation>
    <scope>NUCLEOTIDE SEQUENCE [LARGE SCALE GENOMIC DNA]</scope>
    <source>
        <strain evidence="10">OS</strain>
    </source>
</reference>
<feature type="domain" description="Large ribosomal subunit protein uL5 N-terminal" evidence="8">
    <location>
        <begin position="53"/>
        <end position="109"/>
    </location>
</feature>
<evidence type="ECO:0000259" key="9">
    <source>
        <dbReference type="Pfam" id="PF00673"/>
    </source>
</evidence>
<sequence length="210" mass="24201">MAEKERKKQKDKSEEPAQTTVATSDEPAPPPRLLVKYRQEVVKRLMEQFKYKNIMMVPRLEKIAINMGVGEAAQDPKLLDIAVRELALITGQKPEIRKARKAISNFKLRENQPIGCRVTLRRQRMYEFMDRLISLAIPRIRDFRGVSDSSFDGRGNYTLGIKEQIIFPEIDIDKVTKINGMDITFVTTAKTDEEAYALLKELGMPFRKKN</sequence>
<evidence type="ECO:0000256" key="1">
    <source>
        <dbReference type="ARBA" id="ARBA00008553"/>
    </source>
</evidence>
<dbReference type="GO" id="GO:1990904">
    <property type="term" value="C:ribonucleoprotein complex"/>
    <property type="evidence" value="ECO:0007669"/>
    <property type="project" value="UniProtKB-KW"/>
</dbReference>
<dbReference type="GO" id="GO:0019843">
    <property type="term" value="F:rRNA binding"/>
    <property type="evidence" value="ECO:0007669"/>
    <property type="project" value="UniProtKB-UniRule"/>
</dbReference>
<dbReference type="AlphaFoldDB" id="A0A395LWD3"/>
<evidence type="ECO:0000256" key="7">
    <source>
        <dbReference type="SAM" id="MobiDB-lite"/>
    </source>
</evidence>
<feature type="region of interest" description="Disordered" evidence="7">
    <location>
        <begin position="1"/>
        <end position="32"/>
    </location>
</feature>
<accession>A0A395LWD3</accession>
<evidence type="ECO:0000259" key="8">
    <source>
        <dbReference type="Pfam" id="PF00281"/>
    </source>
</evidence>
<dbReference type="HAMAP" id="MF_01333_B">
    <property type="entry name" value="Ribosomal_uL5_B"/>
    <property type="match status" value="1"/>
</dbReference>
<evidence type="ECO:0000256" key="6">
    <source>
        <dbReference type="RuleBase" id="RU003930"/>
    </source>
</evidence>
<protein>
    <recommendedName>
        <fullName evidence="4 5">Large ribosomal subunit protein uL5</fullName>
    </recommendedName>
</protein>
<dbReference type="SUPFAM" id="SSF55282">
    <property type="entry name" value="RL5-like"/>
    <property type="match status" value="1"/>
</dbReference>
<comment type="similarity">
    <text evidence="1 5 6">Belongs to the universal ribosomal protein uL5 family.</text>
</comment>
<comment type="subunit">
    <text evidence="5">Part of the 50S ribosomal subunit; part of the 5S rRNA/L5/L18/L25 subcomplex. Contacts the 5S rRNA and the P site tRNA. Forms a bridge to the 30S subunit in the 70S ribosome.</text>
</comment>
<evidence type="ECO:0000256" key="4">
    <source>
        <dbReference type="ARBA" id="ARBA00035245"/>
    </source>
</evidence>
<evidence type="ECO:0000313" key="10">
    <source>
        <dbReference type="EMBL" id="RFM22972.1"/>
    </source>
</evidence>
<dbReference type="Pfam" id="PF00281">
    <property type="entry name" value="Ribosomal_L5"/>
    <property type="match status" value="1"/>
</dbReference>
<keyword evidence="5" id="KW-0820">tRNA-binding</keyword>
<dbReference type="InterPro" id="IPR031310">
    <property type="entry name" value="Ribosomal_uL5_N"/>
</dbReference>
<evidence type="ECO:0000256" key="3">
    <source>
        <dbReference type="ARBA" id="ARBA00023274"/>
    </source>
</evidence>
<dbReference type="GO" id="GO:0006412">
    <property type="term" value="P:translation"/>
    <property type="evidence" value="ECO:0007669"/>
    <property type="project" value="UniProtKB-UniRule"/>
</dbReference>
<dbReference type="GO" id="GO:0005840">
    <property type="term" value="C:ribosome"/>
    <property type="evidence" value="ECO:0007669"/>
    <property type="project" value="UniProtKB-KW"/>
</dbReference>
<dbReference type="Gene3D" id="3.30.1440.10">
    <property type="match status" value="1"/>
</dbReference>
<comment type="function">
    <text evidence="5">This is 1 of the proteins that bind and probably mediate the attachment of the 5S RNA into the large ribosomal subunit, where it forms part of the central protuberance. In the 70S ribosome it contacts protein S13 of the 30S subunit (bridge B1b), connecting the 2 subunits; this bridge is implicated in subunit movement. Contacts the P site tRNA; the 5S rRNA and some of its associated proteins might help stabilize positioning of ribosome-bound tRNAs.</text>
</comment>
<organism evidence="10 11">
    <name type="scientific">Candidatus Thermochlorobacter aerophilus</name>
    <dbReference type="NCBI Taxonomy" id="1868324"/>
    <lineage>
        <taxon>Bacteria</taxon>
        <taxon>Pseudomonadati</taxon>
        <taxon>Chlorobiota</taxon>
        <taxon>Chlorobiia</taxon>
        <taxon>Chlorobiales</taxon>
        <taxon>Candidatus Thermochlorobacteriaceae</taxon>
        <taxon>Candidatus Thermochlorobacter</taxon>
    </lineage>
</organism>
<feature type="compositionally biased region" description="Basic and acidic residues" evidence="7">
    <location>
        <begin position="1"/>
        <end position="15"/>
    </location>
</feature>
<keyword evidence="2 5" id="KW-0689">Ribosomal protein</keyword>
<evidence type="ECO:0000313" key="11">
    <source>
        <dbReference type="Proteomes" id="UP000266389"/>
    </source>
</evidence>
<dbReference type="InterPro" id="IPR022803">
    <property type="entry name" value="Ribosomal_uL5_dom_sf"/>
</dbReference>
<evidence type="ECO:0000256" key="2">
    <source>
        <dbReference type="ARBA" id="ARBA00022980"/>
    </source>
</evidence>
<dbReference type="InterPro" id="IPR002132">
    <property type="entry name" value="Ribosomal_uL5"/>
</dbReference>
<dbReference type="EMBL" id="PHFL01000071">
    <property type="protein sequence ID" value="RFM22972.1"/>
    <property type="molecule type" value="Genomic_DNA"/>
</dbReference>
<evidence type="ECO:0000256" key="5">
    <source>
        <dbReference type="HAMAP-Rule" id="MF_01333"/>
    </source>
</evidence>
<feature type="domain" description="Large ribosomal subunit protein uL5 C-terminal" evidence="9">
    <location>
        <begin position="113"/>
        <end position="206"/>
    </location>
</feature>
<dbReference type="FunFam" id="3.30.1440.10:FF:000001">
    <property type="entry name" value="50S ribosomal protein L5"/>
    <property type="match status" value="1"/>
</dbReference>
<dbReference type="InterPro" id="IPR031309">
    <property type="entry name" value="Ribosomal_uL5_C"/>
</dbReference>
<name>A0A395LWD3_9BACT</name>
<comment type="caution">
    <text evidence="10">The sequence shown here is derived from an EMBL/GenBank/DDBJ whole genome shotgun (WGS) entry which is preliminary data.</text>
</comment>
<keyword evidence="3 5" id="KW-0687">Ribonucleoprotein</keyword>
<dbReference type="Proteomes" id="UP000266389">
    <property type="component" value="Unassembled WGS sequence"/>
</dbReference>
<dbReference type="InterPro" id="IPR020930">
    <property type="entry name" value="Ribosomal_uL5_bac-type"/>
</dbReference>
<gene>
    <name evidence="5" type="primary">rplE</name>
    <name evidence="10" type="ORF">D0433_13090</name>
</gene>
<keyword evidence="5" id="KW-0694">RNA-binding</keyword>
<dbReference type="PIRSF" id="PIRSF002161">
    <property type="entry name" value="Ribosomal_L5"/>
    <property type="match status" value="1"/>
</dbReference>
<dbReference type="NCBIfam" id="NF000585">
    <property type="entry name" value="PRK00010.1"/>
    <property type="match status" value="1"/>
</dbReference>
<dbReference type="GO" id="GO:0003735">
    <property type="term" value="F:structural constituent of ribosome"/>
    <property type="evidence" value="ECO:0007669"/>
    <property type="project" value="InterPro"/>
</dbReference>
<dbReference type="GO" id="GO:0000049">
    <property type="term" value="F:tRNA binding"/>
    <property type="evidence" value="ECO:0007669"/>
    <property type="project" value="UniProtKB-UniRule"/>
</dbReference>